<dbReference type="OMA" id="ISSEDTC"/>
<sequence length="1002" mass="110913">MPKAGDEITQVVFNELKCYKVVCLEDCKVHIANCETPTTPSVTSSVTVPSGCQLNPPREYNETWNMPDCLEAQCLGDNNIKISKKICPPLQKITCANKKLPILVNDDDVGCCKHYECQCVCSVYGDPHYETFDGTLYDYQGPCTYVLVEEIKKRNANFTIYVSNDNCGTKASCPRRIIINFEDQSVEMKLETTLQLQKSITALVNGQPVAIPYIHNEFVINNKGQYKELYIKQLNASIMFSANEEIFVTLPYKLFANNTRGQCGTCTNNKQDDCMLPDGTVIKDCVRMADSWAVTDTSKPGCIVNKPTTAPKLTTIPTKRPTTKPICTSPLCNLLNSTLFQACHSKIDPSEFIKACTYDNCFSDNPLVKCSSLQRYSRLCSEKGICIDWRKNASECSLNCSSDKVYKACGPAAQQTCQSITVDVPLSSIQTVEGCFCPEGTTLFSLARDICVTNCGCVGPDKIPRTFGEEFVFDCRNCICLEGGAGISCGPYKCPEVETNCTEKGFYPMTQVSATDRCCNETVCRCDPSLCPVSSLSCDPGFQLNATYTDGQCCPTYTCVRKNVCIYNNVEYKYGDIFGLDCQDCVCREGDFEITCSPHECPLVEFTCDEEGFYPVTYISSEDTCCNKTECRCNPSLCSSISLQCDPGFQVNATFTEGHCCPDYTCVQKNVCIYNNVEYKYGDIFGLDCQDCVCREGDFEVTCSPHECPQEEFTCDEEGFYPVTYISSEDTCCNKIECRCNPSLCSSISLQCDPGFQLNATFTEGHCCPDYSCVPKNVCIYNNAEYLPEALFYESCTVCECLSSSLEVICNPVACMAQCDPGFEPQYNSSSCCPECIQTQCVVNVGGSTLLIQPGEAITRDCRTYSCSGAEFEIHELDVTCPPFNEDKCKPENIQLSQDGCCKTCNKKNGCELKTYLQNVTYESCEAQVIMTRCEGLCETYSMYSSATNEISHTCNCCRDTETSSKSTMLLCQDGNQISYTYTSIDQCGCMGTTCGLPKSQP</sequence>
<dbReference type="InterPro" id="IPR001846">
    <property type="entry name" value="VWF_type-D"/>
</dbReference>
<feature type="domain" description="CTCK" evidence="5">
    <location>
        <begin position="902"/>
        <end position="996"/>
    </location>
</feature>
<evidence type="ECO:0000256" key="1">
    <source>
        <dbReference type="ARBA" id="ARBA00022737"/>
    </source>
</evidence>
<feature type="domain" description="VWFC" evidence="6">
    <location>
        <begin position="777"/>
        <end position="837"/>
    </location>
</feature>
<dbReference type="SMART" id="SM00214">
    <property type="entry name" value="VWC"/>
    <property type="match status" value="4"/>
</dbReference>
<feature type="domain" description="VWFC" evidence="6">
    <location>
        <begin position="670"/>
        <end position="739"/>
    </location>
</feature>
<dbReference type="Pfam" id="PF00094">
    <property type="entry name" value="VWD"/>
    <property type="match status" value="1"/>
</dbReference>
<evidence type="ECO:0000256" key="3">
    <source>
        <dbReference type="ARBA" id="ARBA00023180"/>
    </source>
</evidence>
<dbReference type="Pfam" id="PF08742">
    <property type="entry name" value="C8"/>
    <property type="match status" value="1"/>
</dbReference>
<dbReference type="SUPFAM" id="SSF57603">
    <property type="entry name" value="FnI-like domain"/>
    <property type="match status" value="1"/>
</dbReference>
<dbReference type="PROSITE" id="PS01208">
    <property type="entry name" value="VWFC_1"/>
    <property type="match status" value="2"/>
</dbReference>
<dbReference type="SUPFAM" id="SSF57567">
    <property type="entry name" value="Serine protease inhibitors"/>
    <property type="match status" value="1"/>
</dbReference>
<dbReference type="KEGG" id="xtr:105947270"/>
<dbReference type="OrthoDB" id="10071893at2759"/>
<keyword evidence="1" id="KW-0677">Repeat</keyword>
<name>A0A8J1JJH7_XENTR</name>
<dbReference type="InterPro" id="IPR014853">
    <property type="entry name" value="VWF/SSPO/ZAN-like_Cys-rich_dom"/>
</dbReference>
<evidence type="ECO:0000259" key="7">
    <source>
        <dbReference type="PROSITE" id="PS51233"/>
    </source>
</evidence>
<dbReference type="InterPro" id="IPR050780">
    <property type="entry name" value="Mucin_vWF_Thrombospondin_sf"/>
</dbReference>
<accession>A0A8J1JJH7</accession>
<dbReference type="PROSITE" id="PS01225">
    <property type="entry name" value="CTCK_2"/>
    <property type="match status" value="1"/>
</dbReference>
<dbReference type="PROSITE" id="PS51233">
    <property type="entry name" value="VWFD"/>
    <property type="match status" value="1"/>
</dbReference>
<dbReference type="PROSITE" id="PS50184">
    <property type="entry name" value="VWFC_2"/>
    <property type="match status" value="4"/>
</dbReference>
<dbReference type="InterPro" id="IPR001007">
    <property type="entry name" value="VWF_dom"/>
</dbReference>
<dbReference type="AlphaFoldDB" id="A0A8J1JJH7"/>
<dbReference type="InterPro" id="IPR036084">
    <property type="entry name" value="Ser_inhib-like_sf"/>
</dbReference>
<evidence type="ECO:0000313" key="8">
    <source>
        <dbReference type="Proteomes" id="UP000008143"/>
    </source>
</evidence>
<feature type="domain" description="VWFC" evidence="6">
    <location>
        <begin position="563"/>
        <end position="632"/>
    </location>
</feature>
<keyword evidence="2 4" id="KW-1015">Disulfide bond</keyword>
<evidence type="ECO:0000259" key="6">
    <source>
        <dbReference type="PROSITE" id="PS50184"/>
    </source>
</evidence>
<feature type="disulfide bond" evidence="4">
    <location>
        <begin position="938"/>
        <end position="990"/>
    </location>
</feature>
<dbReference type="AGR" id="Xenbase:XB-GENE-29089503"/>
<dbReference type="Xenbase" id="XB-GENE-29089503">
    <property type="gene designation" value="LOC105947270"/>
</dbReference>
<comment type="caution">
    <text evidence="4">Lacks conserved residue(s) required for the propagation of feature annotation.</text>
</comment>
<dbReference type="PROSITE" id="PS01185">
    <property type="entry name" value="CTCK_1"/>
    <property type="match status" value="1"/>
</dbReference>
<keyword evidence="3" id="KW-0325">Glycoprotein</keyword>
<dbReference type="SMART" id="SM00216">
    <property type="entry name" value="VWD"/>
    <property type="match status" value="1"/>
</dbReference>
<dbReference type="SMART" id="SM00041">
    <property type="entry name" value="CT"/>
    <property type="match status" value="1"/>
</dbReference>
<dbReference type="Gene3D" id="2.10.25.10">
    <property type="entry name" value="Laminin"/>
    <property type="match status" value="1"/>
</dbReference>
<evidence type="ECO:0000313" key="10">
    <source>
        <dbReference type="Xenbase" id="XB-GENE-29089503"/>
    </source>
</evidence>
<organism evidence="8 9">
    <name type="scientific">Xenopus tropicalis</name>
    <name type="common">Western clawed frog</name>
    <name type="synonym">Silurana tropicalis</name>
    <dbReference type="NCBI Taxonomy" id="8364"/>
    <lineage>
        <taxon>Eukaryota</taxon>
        <taxon>Metazoa</taxon>
        <taxon>Chordata</taxon>
        <taxon>Craniata</taxon>
        <taxon>Vertebrata</taxon>
        <taxon>Euteleostomi</taxon>
        <taxon>Amphibia</taxon>
        <taxon>Batrachia</taxon>
        <taxon>Anura</taxon>
        <taxon>Pipoidea</taxon>
        <taxon>Pipidae</taxon>
        <taxon>Xenopodinae</taxon>
        <taxon>Xenopus</taxon>
        <taxon>Silurana</taxon>
    </lineage>
</organism>
<proteinExistence type="predicted"/>
<dbReference type="InterPro" id="IPR006207">
    <property type="entry name" value="Cys_knot_C"/>
</dbReference>
<reference evidence="9" key="1">
    <citation type="submission" date="2025-08" db="UniProtKB">
        <authorList>
            <consortium name="RefSeq"/>
        </authorList>
    </citation>
    <scope>IDENTIFICATION</scope>
    <source>
        <strain evidence="9">Nigerian</strain>
        <tissue evidence="9">Liver and blood</tissue>
    </source>
</reference>
<dbReference type="Proteomes" id="UP000008143">
    <property type="component" value="Chromosome 4"/>
</dbReference>
<evidence type="ECO:0000259" key="5">
    <source>
        <dbReference type="PROSITE" id="PS01225"/>
    </source>
</evidence>
<evidence type="ECO:0000313" key="9">
    <source>
        <dbReference type="RefSeq" id="XP_031757180.1"/>
    </source>
</evidence>
<keyword evidence="8" id="KW-1185">Reference proteome</keyword>
<dbReference type="GO" id="GO:0005576">
    <property type="term" value="C:extracellular region"/>
    <property type="evidence" value="ECO:0007669"/>
    <property type="project" value="UniProtKB-SubCell"/>
</dbReference>
<feature type="domain" description="VWFD" evidence="7">
    <location>
        <begin position="119"/>
        <end position="303"/>
    </location>
</feature>
<dbReference type="SMART" id="SM00832">
    <property type="entry name" value="C8"/>
    <property type="match status" value="1"/>
</dbReference>
<protein>
    <submittedName>
        <fullName evidence="9">Intestinal mucin-like protein</fullName>
    </submittedName>
</protein>
<dbReference type="RefSeq" id="XP_031757180.1">
    <property type="nucleotide sequence ID" value="XM_031901320.1"/>
</dbReference>
<feature type="domain" description="VWFC" evidence="6">
    <location>
        <begin position="457"/>
        <end position="525"/>
    </location>
</feature>
<evidence type="ECO:0000256" key="2">
    <source>
        <dbReference type="ARBA" id="ARBA00023157"/>
    </source>
</evidence>
<feature type="disulfide bond" evidence="4">
    <location>
        <begin position="934"/>
        <end position="988"/>
    </location>
</feature>
<dbReference type="GeneID" id="105947270"/>
<dbReference type="PANTHER" id="PTHR11339:SF406">
    <property type="entry name" value="MUCIN-5AC-LIKE"/>
    <property type="match status" value="1"/>
</dbReference>
<evidence type="ECO:0000256" key="4">
    <source>
        <dbReference type="PROSITE-ProRule" id="PRU00039"/>
    </source>
</evidence>
<dbReference type="PANTHER" id="PTHR11339">
    <property type="entry name" value="EXTRACELLULAR MATRIX GLYCOPROTEIN RELATED"/>
    <property type="match status" value="1"/>
</dbReference>
<gene>
    <name evidence="9 10" type="primary">LOC105947270</name>
</gene>